<dbReference type="GO" id="GO:0006811">
    <property type="term" value="P:monoatomic ion transport"/>
    <property type="evidence" value="ECO:0007669"/>
    <property type="project" value="UniProtKB-KW"/>
</dbReference>
<evidence type="ECO:0000313" key="11">
    <source>
        <dbReference type="EMBL" id="SDD38533.1"/>
    </source>
</evidence>
<proteinExistence type="predicted"/>
<dbReference type="InterPro" id="IPR050222">
    <property type="entry name" value="MATE_MdtK"/>
</dbReference>
<dbReference type="NCBIfam" id="TIGR00797">
    <property type="entry name" value="matE"/>
    <property type="match status" value="1"/>
</dbReference>
<dbReference type="GO" id="GO:0015297">
    <property type="term" value="F:antiporter activity"/>
    <property type="evidence" value="ECO:0007669"/>
    <property type="project" value="UniProtKB-KW"/>
</dbReference>
<evidence type="ECO:0000313" key="12">
    <source>
        <dbReference type="Proteomes" id="UP000183685"/>
    </source>
</evidence>
<dbReference type="GO" id="GO:0042910">
    <property type="term" value="F:xenobiotic transmembrane transporter activity"/>
    <property type="evidence" value="ECO:0007669"/>
    <property type="project" value="InterPro"/>
</dbReference>
<keyword evidence="4" id="KW-1003">Cell membrane</keyword>
<evidence type="ECO:0000256" key="7">
    <source>
        <dbReference type="ARBA" id="ARBA00023065"/>
    </source>
</evidence>
<keyword evidence="3" id="KW-0050">Antiport</keyword>
<evidence type="ECO:0000256" key="6">
    <source>
        <dbReference type="ARBA" id="ARBA00022989"/>
    </source>
</evidence>
<dbReference type="PANTHER" id="PTHR43298">
    <property type="entry name" value="MULTIDRUG RESISTANCE PROTEIN NORM-RELATED"/>
    <property type="match status" value="1"/>
</dbReference>
<dbReference type="OrthoDB" id="9780160at2"/>
<accession>A0A1G6UB42</accession>
<feature type="transmembrane region" description="Helical" evidence="10">
    <location>
        <begin position="293"/>
        <end position="317"/>
    </location>
</feature>
<comment type="subcellular location">
    <subcellularLocation>
        <location evidence="1">Cell inner membrane</location>
        <topology evidence="1">Multi-pass membrane protein</topology>
    </subcellularLocation>
</comment>
<keyword evidence="12" id="KW-1185">Reference proteome</keyword>
<dbReference type="Pfam" id="PF01554">
    <property type="entry name" value="MatE"/>
    <property type="match status" value="2"/>
</dbReference>
<feature type="transmembrane region" description="Helical" evidence="10">
    <location>
        <begin position="329"/>
        <end position="353"/>
    </location>
</feature>
<name>A0A1G6UB42_9PROT</name>
<dbReference type="STRING" id="637679.GCA_001550055_00359"/>
<keyword evidence="7" id="KW-0406">Ion transport</keyword>
<dbReference type="InterPro" id="IPR048279">
    <property type="entry name" value="MdtK-like"/>
</dbReference>
<dbReference type="GO" id="GO:0005886">
    <property type="term" value="C:plasma membrane"/>
    <property type="evidence" value="ECO:0007669"/>
    <property type="project" value="UniProtKB-SubCell"/>
</dbReference>
<dbReference type="InterPro" id="IPR002528">
    <property type="entry name" value="MATE_fam"/>
</dbReference>
<evidence type="ECO:0000256" key="3">
    <source>
        <dbReference type="ARBA" id="ARBA00022449"/>
    </source>
</evidence>
<gene>
    <name evidence="11" type="ORF">SAMN04488071_0531</name>
</gene>
<evidence type="ECO:0000256" key="4">
    <source>
        <dbReference type="ARBA" id="ARBA00022475"/>
    </source>
</evidence>
<dbReference type="AlphaFoldDB" id="A0A1G6UB42"/>
<evidence type="ECO:0000256" key="2">
    <source>
        <dbReference type="ARBA" id="ARBA00022448"/>
    </source>
</evidence>
<feature type="transmembrane region" description="Helical" evidence="10">
    <location>
        <begin position="429"/>
        <end position="447"/>
    </location>
</feature>
<evidence type="ECO:0000256" key="10">
    <source>
        <dbReference type="SAM" id="Phobius"/>
    </source>
</evidence>
<feature type="transmembrane region" description="Helical" evidence="10">
    <location>
        <begin position="28"/>
        <end position="48"/>
    </location>
</feature>
<feature type="transmembrane region" description="Helical" evidence="10">
    <location>
        <begin position="404"/>
        <end position="423"/>
    </location>
</feature>
<keyword evidence="8 10" id="KW-0472">Membrane</keyword>
<dbReference type="EMBL" id="FNAK01000001">
    <property type="protein sequence ID" value="SDD38533.1"/>
    <property type="molecule type" value="Genomic_DNA"/>
</dbReference>
<evidence type="ECO:0000256" key="5">
    <source>
        <dbReference type="ARBA" id="ARBA00022692"/>
    </source>
</evidence>
<feature type="transmembrane region" description="Helical" evidence="10">
    <location>
        <begin position="147"/>
        <end position="169"/>
    </location>
</feature>
<reference evidence="11 12" key="1">
    <citation type="submission" date="2016-10" db="EMBL/GenBank/DDBJ databases">
        <authorList>
            <person name="de Groot N.N."/>
        </authorList>
    </citation>
    <scope>NUCLEOTIDE SEQUENCE [LARGE SCALE GENOMIC DNA]</scope>
    <source>
        <strain evidence="11 12">CGMCC 1.9109</strain>
    </source>
</reference>
<keyword evidence="2" id="KW-0813">Transport</keyword>
<dbReference type="Proteomes" id="UP000183685">
    <property type="component" value="Unassembled WGS sequence"/>
</dbReference>
<dbReference type="RefSeq" id="WP_068308225.1">
    <property type="nucleotide sequence ID" value="NZ_FNAK01000001.1"/>
</dbReference>
<organism evidence="11 12">
    <name type="scientific">Kordiimonas lacus</name>
    <dbReference type="NCBI Taxonomy" id="637679"/>
    <lineage>
        <taxon>Bacteria</taxon>
        <taxon>Pseudomonadati</taxon>
        <taxon>Pseudomonadota</taxon>
        <taxon>Alphaproteobacteria</taxon>
        <taxon>Kordiimonadales</taxon>
        <taxon>Kordiimonadaceae</taxon>
        <taxon>Kordiimonas</taxon>
    </lineage>
</organism>
<keyword evidence="5 10" id="KW-0812">Transmembrane</keyword>
<protein>
    <recommendedName>
        <fullName evidence="9">Multidrug-efflux transporter</fullName>
    </recommendedName>
</protein>
<dbReference type="PANTHER" id="PTHR43298:SF2">
    <property type="entry name" value="FMN_FAD EXPORTER YEEO-RELATED"/>
    <property type="match status" value="1"/>
</dbReference>
<sequence>MSENGTTNSQGLDPQWLRERLKRHFSELARLALPAVMMRIGIFGLAMVDTAMVGHYATEHLAWLNLANQSVIMFALVVGLGLLGGITVYTANAIGADDKREAGRVWRRNVPFTIAVGIGIMLAVWPAETWLTLLGQPEVKAQEGGKLIRILALGLPAHMLFVCCTMFLEGIKRAEVGFYVMVGANLVNVALNYALIFGHFGMPELGAEGSAWASTGVRIFMAIAALGYVWFAPSVRGYGLRKPHGQKWHEWRDQRHMGYASAVSLAAEVLAFGALAIFAGWLGTVPLAAHGVVFQVVGVPLMMSIGIGVASSVRVGIAFSRADKADAALAGLSGILLNFLLTGAFAVGIYFFIEPLLDIFTDDQRIIALLVPPVVIYAIAMIFDASQMVASMILRGYRETWWPTYLQGFAFIIVMLPACYIMAFPVGHGWAGLMEGMCMGVITSWILQMARFYHLARTRI</sequence>
<feature type="transmembrane region" description="Helical" evidence="10">
    <location>
        <begin position="110"/>
        <end position="127"/>
    </location>
</feature>
<keyword evidence="6 10" id="KW-1133">Transmembrane helix</keyword>
<feature type="transmembrane region" description="Helical" evidence="10">
    <location>
        <begin position="176"/>
        <end position="197"/>
    </location>
</feature>
<feature type="transmembrane region" description="Helical" evidence="10">
    <location>
        <begin position="68"/>
        <end position="89"/>
    </location>
</feature>
<dbReference type="PIRSF" id="PIRSF006603">
    <property type="entry name" value="DinF"/>
    <property type="match status" value="1"/>
</dbReference>
<feature type="transmembrane region" description="Helical" evidence="10">
    <location>
        <begin position="217"/>
        <end position="238"/>
    </location>
</feature>
<evidence type="ECO:0000256" key="8">
    <source>
        <dbReference type="ARBA" id="ARBA00023136"/>
    </source>
</evidence>
<evidence type="ECO:0000256" key="9">
    <source>
        <dbReference type="ARBA" id="ARBA00031636"/>
    </source>
</evidence>
<feature type="transmembrane region" description="Helical" evidence="10">
    <location>
        <begin position="365"/>
        <end position="383"/>
    </location>
</feature>
<evidence type="ECO:0000256" key="1">
    <source>
        <dbReference type="ARBA" id="ARBA00004429"/>
    </source>
</evidence>
<feature type="transmembrane region" description="Helical" evidence="10">
    <location>
        <begin position="259"/>
        <end position="281"/>
    </location>
</feature>